<keyword evidence="6" id="KW-1133">Transmembrane helix</keyword>
<evidence type="ECO:0000256" key="8">
    <source>
        <dbReference type="SAM" id="SignalP"/>
    </source>
</evidence>
<evidence type="ECO:0008006" key="11">
    <source>
        <dbReference type="Google" id="ProtNLM"/>
    </source>
</evidence>
<accession>A0A9D4RLI9</accession>
<dbReference type="GO" id="GO:0016020">
    <property type="term" value="C:membrane"/>
    <property type="evidence" value="ECO:0007669"/>
    <property type="project" value="UniProtKB-SubCell"/>
</dbReference>
<dbReference type="GO" id="GO:0005911">
    <property type="term" value="C:cell-cell junction"/>
    <property type="evidence" value="ECO:0007669"/>
    <property type="project" value="TreeGrafter"/>
</dbReference>
<comment type="caution">
    <text evidence="9">The sequence shown here is derived from an EMBL/GenBank/DDBJ whole genome shotgun (WGS) entry which is preliminary data.</text>
</comment>
<evidence type="ECO:0000256" key="7">
    <source>
        <dbReference type="ARBA" id="ARBA00023136"/>
    </source>
</evidence>
<dbReference type="CDD" id="cd11304">
    <property type="entry name" value="Cadherin_repeat"/>
    <property type="match status" value="1"/>
</dbReference>
<organism evidence="9 10">
    <name type="scientific">Dreissena polymorpha</name>
    <name type="common">Zebra mussel</name>
    <name type="synonym">Mytilus polymorpha</name>
    <dbReference type="NCBI Taxonomy" id="45954"/>
    <lineage>
        <taxon>Eukaryota</taxon>
        <taxon>Metazoa</taxon>
        <taxon>Spiralia</taxon>
        <taxon>Lophotrochozoa</taxon>
        <taxon>Mollusca</taxon>
        <taxon>Bivalvia</taxon>
        <taxon>Autobranchia</taxon>
        <taxon>Heteroconchia</taxon>
        <taxon>Euheterodonta</taxon>
        <taxon>Imparidentia</taxon>
        <taxon>Neoheterodontei</taxon>
        <taxon>Myida</taxon>
        <taxon>Dreissenoidea</taxon>
        <taxon>Dreissenidae</taxon>
        <taxon>Dreissena</taxon>
    </lineage>
</organism>
<evidence type="ECO:0000313" key="9">
    <source>
        <dbReference type="EMBL" id="KAH3873286.1"/>
    </source>
</evidence>
<keyword evidence="8" id="KW-0732">Signal</keyword>
<dbReference type="InterPro" id="IPR015919">
    <property type="entry name" value="Cadherin-like_sf"/>
</dbReference>
<evidence type="ECO:0000256" key="1">
    <source>
        <dbReference type="ARBA" id="ARBA00004370"/>
    </source>
</evidence>
<evidence type="ECO:0000256" key="5">
    <source>
        <dbReference type="ARBA" id="ARBA00022889"/>
    </source>
</evidence>
<dbReference type="PANTHER" id="PTHR24025:SF23">
    <property type="entry name" value="NEURAL-CADHERIN"/>
    <property type="match status" value="1"/>
</dbReference>
<dbReference type="GO" id="GO:0098609">
    <property type="term" value="P:cell-cell adhesion"/>
    <property type="evidence" value="ECO:0007669"/>
    <property type="project" value="TreeGrafter"/>
</dbReference>
<keyword evidence="3" id="KW-0677">Repeat</keyword>
<dbReference type="EMBL" id="JAIWYP010000002">
    <property type="protein sequence ID" value="KAH3873286.1"/>
    <property type="molecule type" value="Genomic_DNA"/>
</dbReference>
<comment type="subcellular location">
    <subcellularLocation>
        <location evidence="1">Membrane</location>
    </subcellularLocation>
</comment>
<keyword evidence="10" id="KW-1185">Reference proteome</keyword>
<dbReference type="GO" id="GO:0005509">
    <property type="term" value="F:calcium ion binding"/>
    <property type="evidence" value="ECO:0007669"/>
    <property type="project" value="InterPro"/>
</dbReference>
<feature type="signal peptide" evidence="8">
    <location>
        <begin position="1"/>
        <end position="22"/>
    </location>
</feature>
<gene>
    <name evidence="9" type="ORF">DPMN_036518</name>
</gene>
<evidence type="ECO:0000256" key="6">
    <source>
        <dbReference type="ARBA" id="ARBA00022989"/>
    </source>
</evidence>
<dbReference type="InterPro" id="IPR050971">
    <property type="entry name" value="Cadherin-domain_protein"/>
</dbReference>
<evidence type="ECO:0000256" key="2">
    <source>
        <dbReference type="ARBA" id="ARBA00022692"/>
    </source>
</evidence>
<keyword evidence="5" id="KW-0130">Cell adhesion</keyword>
<dbReference type="Proteomes" id="UP000828390">
    <property type="component" value="Unassembled WGS sequence"/>
</dbReference>
<evidence type="ECO:0000256" key="3">
    <source>
        <dbReference type="ARBA" id="ARBA00022737"/>
    </source>
</evidence>
<dbReference type="AlphaFoldDB" id="A0A9D4RLI9"/>
<proteinExistence type="predicted"/>
<keyword evidence="4" id="KW-0106">Calcium</keyword>
<name>A0A9D4RLI9_DREPO</name>
<dbReference type="SUPFAM" id="SSF49313">
    <property type="entry name" value="Cadherin-like"/>
    <property type="match status" value="1"/>
</dbReference>
<sequence>MYSNCISNFLYLLQLTFRACDSGLPQRCANSTGTINVLRNQFPPIFRNEPYSRTIQDTAVVGSSVLTITATDADQIGTLVYEALTTPYPFELNRLTGVVTLQYQGLLYGPALYTVSNDTSRYVSFTLRMLTDPYIQ</sequence>
<evidence type="ECO:0000313" key="10">
    <source>
        <dbReference type="Proteomes" id="UP000828390"/>
    </source>
</evidence>
<reference evidence="9" key="2">
    <citation type="submission" date="2020-11" db="EMBL/GenBank/DDBJ databases">
        <authorList>
            <person name="McCartney M.A."/>
            <person name="Auch B."/>
            <person name="Kono T."/>
            <person name="Mallez S."/>
            <person name="Becker A."/>
            <person name="Gohl D.M."/>
            <person name="Silverstein K.A.T."/>
            <person name="Koren S."/>
            <person name="Bechman K.B."/>
            <person name="Herman A."/>
            <person name="Abrahante J.E."/>
            <person name="Garbe J."/>
        </authorList>
    </citation>
    <scope>NUCLEOTIDE SEQUENCE</scope>
    <source>
        <strain evidence="9">Duluth1</strain>
        <tissue evidence="9">Whole animal</tissue>
    </source>
</reference>
<reference evidence="9" key="1">
    <citation type="journal article" date="2019" name="bioRxiv">
        <title>The Genome of the Zebra Mussel, Dreissena polymorpha: A Resource for Invasive Species Research.</title>
        <authorList>
            <person name="McCartney M.A."/>
            <person name="Auch B."/>
            <person name="Kono T."/>
            <person name="Mallez S."/>
            <person name="Zhang Y."/>
            <person name="Obille A."/>
            <person name="Becker A."/>
            <person name="Abrahante J.E."/>
            <person name="Garbe J."/>
            <person name="Badalamenti J.P."/>
            <person name="Herman A."/>
            <person name="Mangelson H."/>
            <person name="Liachko I."/>
            <person name="Sullivan S."/>
            <person name="Sone E.D."/>
            <person name="Koren S."/>
            <person name="Silverstein K.A.T."/>
            <person name="Beckman K.B."/>
            <person name="Gohl D.M."/>
        </authorList>
    </citation>
    <scope>NUCLEOTIDE SEQUENCE</scope>
    <source>
        <strain evidence="9">Duluth1</strain>
        <tissue evidence="9">Whole animal</tissue>
    </source>
</reference>
<keyword evidence="2" id="KW-0812">Transmembrane</keyword>
<keyword evidence="7" id="KW-0472">Membrane</keyword>
<dbReference type="PANTHER" id="PTHR24025">
    <property type="entry name" value="DESMOGLEIN FAMILY MEMBER"/>
    <property type="match status" value="1"/>
</dbReference>
<feature type="chain" id="PRO_5039732900" description="Cadherin domain-containing protein" evidence="8">
    <location>
        <begin position="23"/>
        <end position="136"/>
    </location>
</feature>
<evidence type="ECO:0000256" key="4">
    <source>
        <dbReference type="ARBA" id="ARBA00022837"/>
    </source>
</evidence>
<dbReference type="Gene3D" id="2.60.40.60">
    <property type="entry name" value="Cadherins"/>
    <property type="match status" value="1"/>
</dbReference>
<protein>
    <recommendedName>
        <fullName evidence="11">Cadherin domain-containing protein</fullName>
    </recommendedName>
</protein>